<dbReference type="GO" id="GO:0022857">
    <property type="term" value="F:transmembrane transporter activity"/>
    <property type="evidence" value="ECO:0007669"/>
    <property type="project" value="TreeGrafter"/>
</dbReference>
<sequence length="811" mass="90655">MVYMCPGQWHPLWSHTNHIFSAMLKNYLTVAWRNLIKDRRFAFLNLIGLSTGLACALLIYVWVQDELSIDKFHKKDATLFQVLENRVQASGIWTAKSSPVPMPEALKKDMPEVEYAAYISPLRASTLSVKDDDGIRTKGKYADKDFFNMFSYDLIEGNPDQVLADPTSIVLSDVMATKLFGSSKNVVGKTVDHQHQQKFVVSGVFKAPDQHSSEQFDFVLPVRALDMIKQNANNWDNTGYYTFITLKPGTNVDKFNAKIANYIKVKTNSEITYRTPFIQRYSENYLYGRYENGIQVGGRIDYVRLFSIIAIFILVIACINFMNLSTAKASGRAKEVGIKKAMGAGRGALILQYLGESMLMAFASLLLAILMVILFLPVFNNITGKQLSLYHFDKTLILAGLGITLFTGLVAGSYPAFHLSGFKPAAVLKGKINGSAGELLIRKGLVVFQFSLSIILIVAVLVVYRQISFIQTKNLGYDRDHIVTFPREGKLSQYEVSERFLAEVKEIPGVTTASGMGHGLTGHSSGTSDVIWPGKDLKDATEFEVVPVNYDLLKTLDIKIKEGRDFSRDFGADSSMLIFNEAAVKFMGMKDPIGKQVKLWGDNMRIGGVVKDFHFESLHEEVKPLFFQLAPQDANRFMIKIQTGREKAVIARLQELYLQMNPGFSFEYKFLDERYQTLYAAENQISQLSKYFAGLAILISCLGLFGLAAFTAQRRNKEIGIRKVLGATVSTIVMMLSKDFLRLVLIAMLIGFPVAWWATSQWLKGFAYSIHIDAGVFLIAGISIILLTFLTISFQSVKAALANPVKSLKSE</sequence>
<protein>
    <submittedName>
        <fullName evidence="9">Duplicated orphan permease</fullName>
    </submittedName>
</protein>
<evidence type="ECO:0000256" key="1">
    <source>
        <dbReference type="ARBA" id="ARBA00004651"/>
    </source>
</evidence>
<feature type="transmembrane region" description="Helical" evidence="6">
    <location>
        <begin position="691"/>
        <end position="712"/>
    </location>
</feature>
<feature type="transmembrane region" description="Helical" evidence="6">
    <location>
        <begin position="396"/>
        <end position="419"/>
    </location>
</feature>
<feature type="transmembrane region" description="Helical" evidence="6">
    <location>
        <begin position="41"/>
        <end position="63"/>
    </location>
</feature>
<dbReference type="Pfam" id="PF02687">
    <property type="entry name" value="FtsX"/>
    <property type="match status" value="2"/>
</dbReference>
<evidence type="ECO:0000256" key="5">
    <source>
        <dbReference type="ARBA" id="ARBA00023136"/>
    </source>
</evidence>
<reference evidence="9 10" key="1">
    <citation type="submission" date="2017-02" db="EMBL/GenBank/DDBJ databases">
        <authorList>
            <person name="Peterson S.W."/>
        </authorList>
    </citation>
    <scope>NUCLEOTIDE SEQUENCE [LARGE SCALE GENOMIC DNA]</scope>
    <source>
        <strain evidence="9 10">DSM 18108</strain>
    </source>
</reference>
<evidence type="ECO:0000259" key="7">
    <source>
        <dbReference type="Pfam" id="PF02687"/>
    </source>
</evidence>
<dbReference type="PANTHER" id="PTHR30572">
    <property type="entry name" value="MEMBRANE COMPONENT OF TRANSPORTER-RELATED"/>
    <property type="match status" value="1"/>
</dbReference>
<accession>A0A1T5P7Y4</accession>
<feature type="transmembrane region" description="Helical" evidence="6">
    <location>
        <begin position="740"/>
        <end position="758"/>
    </location>
</feature>
<dbReference type="InterPro" id="IPR050250">
    <property type="entry name" value="Macrolide_Exporter_MacB"/>
</dbReference>
<dbReference type="Proteomes" id="UP000190166">
    <property type="component" value="Unassembled WGS sequence"/>
</dbReference>
<evidence type="ECO:0000313" key="9">
    <source>
        <dbReference type="EMBL" id="SKD08792.1"/>
    </source>
</evidence>
<keyword evidence="3 6" id="KW-0812">Transmembrane</keyword>
<dbReference type="PANTHER" id="PTHR30572:SF18">
    <property type="entry name" value="ABC-TYPE MACROLIDE FAMILY EXPORT SYSTEM PERMEASE COMPONENT 2"/>
    <property type="match status" value="1"/>
</dbReference>
<keyword evidence="2" id="KW-1003">Cell membrane</keyword>
<dbReference type="InterPro" id="IPR025857">
    <property type="entry name" value="MacB_PCD"/>
</dbReference>
<evidence type="ECO:0000313" key="10">
    <source>
        <dbReference type="Proteomes" id="UP000190166"/>
    </source>
</evidence>
<dbReference type="EMBL" id="FUZZ01000004">
    <property type="protein sequence ID" value="SKD08792.1"/>
    <property type="molecule type" value="Genomic_DNA"/>
</dbReference>
<evidence type="ECO:0000256" key="6">
    <source>
        <dbReference type="SAM" id="Phobius"/>
    </source>
</evidence>
<evidence type="ECO:0000256" key="4">
    <source>
        <dbReference type="ARBA" id="ARBA00022989"/>
    </source>
</evidence>
<evidence type="ECO:0000256" key="2">
    <source>
        <dbReference type="ARBA" id="ARBA00022475"/>
    </source>
</evidence>
<keyword evidence="10" id="KW-1185">Reference proteome</keyword>
<gene>
    <name evidence="9" type="ORF">SAMN05660461_4669</name>
</gene>
<organism evidence="9 10">
    <name type="scientific">Chitinophaga ginsengisegetis</name>
    <dbReference type="NCBI Taxonomy" id="393003"/>
    <lineage>
        <taxon>Bacteria</taxon>
        <taxon>Pseudomonadati</taxon>
        <taxon>Bacteroidota</taxon>
        <taxon>Chitinophagia</taxon>
        <taxon>Chitinophagales</taxon>
        <taxon>Chitinophagaceae</taxon>
        <taxon>Chitinophaga</taxon>
    </lineage>
</organism>
<proteinExistence type="predicted"/>
<keyword evidence="4 6" id="KW-1133">Transmembrane helix</keyword>
<feature type="domain" description="MacB-like periplasmic core" evidence="8">
    <location>
        <begin position="43"/>
        <end position="261"/>
    </location>
</feature>
<dbReference type="InterPro" id="IPR003838">
    <property type="entry name" value="ABC3_permease_C"/>
</dbReference>
<dbReference type="Pfam" id="PF12704">
    <property type="entry name" value="MacB_PCD"/>
    <property type="match status" value="2"/>
</dbReference>
<feature type="domain" description="MacB-like periplasmic core" evidence="8">
    <location>
        <begin position="453"/>
        <end position="614"/>
    </location>
</feature>
<dbReference type="STRING" id="393003.SAMN05660461_4669"/>
<dbReference type="GO" id="GO:0005886">
    <property type="term" value="C:plasma membrane"/>
    <property type="evidence" value="ECO:0007669"/>
    <property type="project" value="UniProtKB-SubCell"/>
</dbReference>
<comment type="subcellular location">
    <subcellularLocation>
        <location evidence="1">Cell membrane</location>
        <topology evidence="1">Multi-pass membrane protein</topology>
    </subcellularLocation>
</comment>
<feature type="transmembrane region" description="Helical" evidence="6">
    <location>
        <begin position="770"/>
        <end position="792"/>
    </location>
</feature>
<feature type="transmembrane region" description="Helical" evidence="6">
    <location>
        <begin position="348"/>
        <end position="376"/>
    </location>
</feature>
<dbReference type="AlphaFoldDB" id="A0A1T5P7Y4"/>
<evidence type="ECO:0000256" key="3">
    <source>
        <dbReference type="ARBA" id="ARBA00022692"/>
    </source>
</evidence>
<name>A0A1T5P7Y4_9BACT</name>
<feature type="transmembrane region" description="Helical" evidence="6">
    <location>
        <begin position="305"/>
        <end position="327"/>
    </location>
</feature>
<feature type="transmembrane region" description="Helical" evidence="6">
    <location>
        <begin position="440"/>
        <end position="464"/>
    </location>
</feature>
<feature type="domain" description="ABC3 transporter permease C-terminal" evidence="7">
    <location>
        <begin position="308"/>
        <end position="416"/>
    </location>
</feature>
<feature type="domain" description="ABC3 transporter permease C-terminal" evidence="7">
    <location>
        <begin position="692"/>
        <end position="800"/>
    </location>
</feature>
<keyword evidence="5 6" id="KW-0472">Membrane</keyword>
<evidence type="ECO:0000259" key="8">
    <source>
        <dbReference type="Pfam" id="PF12704"/>
    </source>
</evidence>